<keyword evidence="1" id="KW-0472">Membrane</keyword>
<dbReference type="RefSeq" id="WP_170127416.1">
    <property type="nucleotide sequence ID" value="NZ_PVZF01000013.1"/>
</dbReference>
<evidence type="ECO:0000313" key="3">
    <source>
        <dbReference type="Proteomes" id="UP000238083"/>
    </source>
</evidence>
<gene>
    <name evidence="2" type="ORF">CLV37_11325</name>
</gene>
<reference evidence="2 3" key="1">
    <citation type="submission" date="2018-03" db="EMBL/GenBank/DDBJ databases">
        <title>Genomic Encyclopedia of Archaeal and Bacterial Type Strains, Phase II (KMG-II): from individual species to whole genera.</title>
        <authorList>
            <person name="Goeker M."/>
        </authorList>
    </citation>
    <scope>NUCLEOTIDE SEQUENCE [LARGE SCALE GENOMIC DNA]</scope>
    <source>
        <strain evidence="2 3">DSM 19711</strain>
    </source>
</reference>
<dbReference type="Proteomes" id="UP000238083">
    <property type="component" value="Unassembled WGS sequence"/>
</dbReference>
<proteinExistence type="predicted"/>
<comment type="caution">
    <text evidence="2">The sequence shown here is derived from an EMBL/GenBank/DDBJ whole genome shotgun (WGS) entry which is preliminary data.</text>
</comment>
<keyword evidence="1" id="KW-0812">Transmembrane</keyword>
<organism evidence="2 3">
    <name type="scientific">Kineococcus rhizosphaerae</name>
    <dbReference type="NCBI Taxonomy" id="559628"/>
    <lineage>
        <taxon>Bacteria</taxon>
        <taxon>Bacillati</taxon>
        <taxon>Actinomycetota</taxon>
        <taxon>Actinomycetes</taxon>
        <taxon>Kineosporiales</taxon>
        <taxon>Kineosporiaceae</taxon>
        <taxon>Kineococcus</taxon>
    </lineage>
</organism>
<keyword evidence="1" id="KW-1133">Transmembrane helix</keyword>
<evidence type="ECO:0000313" key="2">
    <source>
        <dbReference type="EMBL" id="PRY11404.1"/>
    </source>
</evidence>
<sequence length="53" mass="5861">MYAAWWRVLPGPWWLKVLISAVVAAAVVLFCFEVVFPAVADRLAINDGTVDGR</sequence>
<evidence type="ECO:0000256" key="1">
    <source>
        <dbReference type="SAM" id="Phobius"/>
    </source>
</evidence>
<dbReference type="EMBL" id="PVZF01000013">
    <property type="protein sequence ID" value="PRY11404.1"/>
    <property type="molecule type" value="Genomic_DNA"/>
</dbReference>
<feature type="transmembrane region" description="Helical" evidence="1">
    <location>
        <begin position="13"/>
        <end position="36"/>
    </location>
</feature>
<keyword evidence="3" id="KW-1185">Reference proteome</keyword>
<accession>A0A2T0QYE4</accession>
<name>A0A2T0QYE4_9ACTN</name>
<protein>
    <submittedName>
        <fullName evidence="2">Uncharacterized protein</fullName>
    </submittedName>
</protein>
<dbReference type="AlphaFoldDB" id="A0A2T0QYE4"/>